<sequence length="223" mass="24664">MKAMILAAGRGERLRPLTDSTPKPLIKAGGLELIVWHINKLKAAGISDIVVNSAYLSDKIVSFLQDGHAFGVNIQHSVEEEGGLETAGGIVRALPYLGDEPFFVINGDIFLDIDYKALIEAYVEPNLNGLLYLTKNPEHNLKGDFALSGDRICYGSDYTFTGAAIYTKKAFDGVPDGRLKLRVLFDRWIESQTLKGSVLECPWFDVGTVQRLEILDSYLKEKL</sequence>
<protein>
    <submittedName>
        <fullName evidence="2">Glucose-1-phosphate thymidylyltransferase 1</fullName>
        <ecNumber evidence="2">2.7.7.24</ecNumber>
    </submittedName>
</protein>
<dbReference type="InterPro" id="IPR050486">
    <property type="entry name" value="Mannose-1P_guanyltransferase"/>
</dbReference>
<name>A0A2X0WTN9_9GAMM</name>
<evidence type="ECO:0000313" key="2">
    <source>
        <dbReference type="EMBL" id="SPT68821.1"/>
    </source>
</evidence>
<dbReference type="InterPro" id="IPR029044">
    <property type="entry name" value="Nucleotide-diphossugar_trans"/>
</dbReference>
<organism evidence="2 3">
    <name type="scientific">Anaerobiospirillum thomasii</name>
    <dbReference type="NCBI Taxonomy" id="179995"/>
    <lineage>
        <taxon>Bacteria</taxon>
        <taxon>Pseudomonadati</taxon>
        <taxon>Pseudomonadota</taxon>
        <taxon>Gammaproteobacteria</taxon>
        <taxon>Aeromonadales</taxon>
        <taxon>Succinivibrionaceae</taxon>
        <taxon>Anaerobiospirillum</taxon>
    </lineage>
</organism>
<dbReference type="GO" id="GO:0008879">
    <property type="term" value="F:glucose-1-phosphate thymidylyltransferase activity"/>
    <property type="evidence" value="ECO:0007669"/>
    <property type="project" value="UniProtKB-EC"/>
</dbReference>
<keyword evidence="3" id="KW-1185">Reference proteome</keyword>
<evidence type="ECO:0000313" key="3">
    <source>
        <dbReference type="Proteomes" id="UP000250086"/>
    </source>
</evidence>
<dbReference type="PANTHER" id="PTHR22572">
    <property type="entry name" value="SUGAR-1-PHOSPHATE GUANYL TRANSFERASE"/>
    <property type="match status" value="1"/>
</dbReference>
<dbReference type="RefSeq" id="WP_113743036.1">
    <property type="nucleotide sequence ID" value="NZ_UAPU01000005.1"/>
</dbReference>
<feature type="domain" description="Nucleotidyl transferase" evidence="1">
    <location>
        <begin position="2"/>
        <end position="131"/>
    </location>
</feature>
<dbReference type="Proteomes" id="UP000250086">
    <property type="component" value="Unassembled WGS sequence"/>
</dbReference>
<dbReference type="SUPFAM" id="SSF53448">
    <property type="entry name" value="Nucleotide-diphospho-sugar transferases"/>
    <property type="match status" value="1"/>
</dbReference>
<accession>A0A2X0WTN9</accession>
<dbReference type="NCBIfam" id="NF045761">
    <property type="entry name" value="NAMPUrTaseMurU"/>
    <property type="match status" value="1"/>
</dbReference>
<keyword evidence="2" id="KW-0808">Transferase</keyword>
<dbReference type="AlphaFoldDB" id="A0A2X0WTN9"/>
<proteinExistence type="predicted"/>
<keyword evidence="2" id="KW-0548">Nucleotidyltransferase</keyword>
<dbReference type="CDD" id="cd06422">
    <property type="entry name" value="NTP_transferase_like_1"/>
    <property type="match status" value="1"/>
</dbReference>
<dbReference type="InterPro" id="IPR054790">
    <property type="entry name" value="MurU"/>
</dbReference>
<dbReference type="Gene3D" id="3.90.550.10">
    <property type="entry name" value="Spore Coat Polysaccharide Biosynthesis Protein SpsA, Chain A"/>
    <property type="match status" value="1"/>
</dbReference>
<gene>
    <name evidence="2" type="primary">rmlA1</name>
    <name evidence="2" type="ORF">NCTC13093_00164</name>
</gene>
<dbReference type="InterPro" id="IPR005835">
    <property type="entry name" value="NTP_transferase_dom"/>
</dbReference>
<dbReference type="Pfam" id="PF00483">
    <property type="entry name" value="NTP_transferase"/>
    <property type="match status" value="1"/>
</dbReference>
<reference evidence="2 3" key="1">
    <citation type="submission" date="2018-06" db="EMBL/GenBank/DDBJ databases">
        <authorList>
            <consortium name="Pathogen Informatics"/>
            <person name="Doyle S."/>
        </authorList>
    </citation>
    <scope>NUCLEOTIDE SEQUENCE [LARGE SCALE GENOMIC DNA]</scope>
    <source>
        <strain evidence="2 3">NCTC13093</strain>
    </source>
</reference>
<evidence type="ECO:0000259" key="1">
    <source>
        <dbReference type="Pfam" id="PF00483"/>
    </source>
</evidence>
<dbReference type="EC" id="2.7.7.24" evidence="2"/>
<dbReference type="EMBL" id="UAPV01000001">
    <property type="protein sequence ID" value="SPT68821.1"/>
    <property type="molecule type" value="Genomic_DNA"/>
</dbReference>
<dbReference type="OrthoDB" id="9788272at2"/>